<comment type="caution">
    <text evidence="1">The sequence shown here is derived from an EMBL/GenBank/DDBJ whole genome shotgun (WGS) entry which is preliminary data.</text>
</comment>
<gene>
    <name evidence="1" type="ORF">N803_09215</name>
</gene>
<dbReference type="AlphaFoldDB" id="A0A0A0JDQ3"/>
<reference evidence="1 2" key="1">
    <citation type="submission" date="2013-08" db="EMBL/GenBank/DDBJ databases">
        <title>The genome sequence of Knoellia subterranea.</title>
        <authorList>
            <person name="Zhu W."/>
            <person name="Wang G."/>
        </authorList>
    </citation>
    <scope>NUCLEOTIDE SEQUENCE [LARGE SCALE GENOMIC DNA]</scope>
    <source>
        <strain evidence="1 2">KCTC 19937</strain>
    </source>
</reference>
<name>A0A0A0JDQ3_9MICO</name>
<evidence type="ECO:0000313" key="2">
    <source>
        <dbReference type="Proteomes" id="UP000030011"/>
    </source>
</evidence>
<sequence length="44" mass="5117">MQSLEIAIELFDRGRSTTLDRDTHTVEVCKALHQAFWRGALERD</sequence>
<keyword evidence="2" id="KW-1185">Reference proteome</keyword>
<protein>
    <submittedName>
        <fullName evidence="1">Uncharacterized protein</fullName>
    </submittedName>
</protein>
<dbReference type="EMBL" id="AVPK01000024">
    <property type="protein sequence ID" value="KGN35283.1"/>
    <property type="molecule type" value="Genomic_DNA"/>
</dbReference>
<organism evidence="1 2">
    <name type="scientific">Knoellia subterranea KCTC 19937</name>
    <dbReference type="NCBI Taxonomy" id="1385521"/>
    <lineage>
        <taxon>Bacteria</taxon>
        <taxon>Bacillati</taxon>
        <taxon>Actinomycetota</taxon>
        <taxon>Actinomycetes</taxon>
        <taxon>Micrococcales</taxon>
        <taxon>Intrasporangiaceae</taxon>
        <taxon>Knoellia</taxon>
    </lineage>
</organism>
<evidence type="ECO:0000313" key="1">
    <source>
        <dbReference type="EMBL" id="KGN35283.1"/>
    </source>
</evidence>
<proteinExistence type="predicted"/>
<accession>A0A0A0JDQ3</accession>
<dbReference type="Proteomes" id="UP000030011">
    <property type="component" value="Unassembled WGS sequence"/>
</dbReference>